<evidence type="ECO:0000313" key="1">
    <source>
        <dbReference type="EMBL" id="QNL31555.1"/>
    </source>
</evidence>
<protein>
    <submittedName>
        <fullName evidence="1">Uncharacterized protein</fullName>
    </submittedName>
</protein>
<accession>A0A7G9A482</accession>
<reference evidence="1" key="1">
    <citation type="submission" date="2020-07" db="EMBL/GenBank/DDBJ databases">
        <title>Dissolved microcystin release linked to lysis of a Microcystis spp. bloom in Lake Erie (USA) attributed to a novel cyanophage.</title>
        <authorList>
            <person name="McKindles K.M."/>
            <person name="Manes M.A."/>
            <person name="DeMarco J.R."/>
            <person name="McClure A."/>
            <person name="McKay R.M."/>
            <person name="Davis T.W."/>
            <person name="Bullerjahn G.S."/>
        </authorList>
    </citation>
    <scope>NUCLEOTIDE SEQUENCE</scope>
</reference>
<proteinExistence type="predicted"/>
<name>A0A7G9A482_9VIRU</name>
<sequence length="148" mass="17299">MDSDLHIMNKQETAQKIFNFCQKTYPELKWSFTSLGRTQDMIYGYRPILNSINGIQIDISINSNNFYSSDGSPSDFRNYIEGRSTISNLDWEGSFFVWINDRKNSKISFKKSGTAKHGELNLWRKKGTRIMIDIYEFIETEIQTEVTL</sequence>
<organism evidence="1">
    <name type="scientific">Bacteriophage sp</name>
    <dbReference type="NCBI Taxonomy" id="38018"/>
    <lineage>
        <taxon>Viruses</taxon>
    </lineage>
</organism>
<dbReference type="EMBL" id="MT840185">
    <property type="protein sequence ID" value="QNL31555.1"/>
    <property type="molecule type" value="Genomic_DNA"/>
</dbReference>